<dbReference type="InterPro" id="IPR007372">
    <property type="entry name" value="Lipid/polyisoprenoid-bd_YceI"/>
</dbReference>
<dbReference type="RefSeq" id="WP_199110329.1">
    <property type="nucleotide sequence ID" value="NZ_JAHWXQ010000003.1"/>
</dbReference>
<protein>
    <submittedName>
        <fullName evidence="3">YceI family protein</fullName>
    </submittedName>
</protein>
<evidence type="ECO:0000256" key="1">
    <source>
        <dbReference type="SAM" id="Phobius"/>
    </source>
</evidence>
<reference evidence="3 4" key="1">
    <citation type="submission" date="2021-07" db="EMBL/GenBank/DDBJ databases">
        <authorList>
            <person name="Kim M.K."/>
        </authorList>
    </citation>
    <scope>NUCLEOTIDE SEQUENCE [LARGE SCALE GENOMIC DNA]</scope>
    <source>
        <strain evidence="3 4">HLY7-15</strain>
    </source>
</reference>
<gene>
    <name evidence="3" type="ORF">KYK27_12215</name>
</gene>
<dbReference type="Pfam" id="PF04264">
    <property type="entry name" value="YceI"/>
    <property type="match status" value="1"/>
</dbReference>
<dbReference type="Proteomes" id="UP000774935">
    <property type="component" value="Unassembled WGS sequence"/>
</dbReference>
<evidence type="ECO:0000259" key="2">
    <source>
        <dbReference type="Pfam" id="PF04264"/>
    </source>
</evidence>
<keyword evidence="1" id="KW-0472">Membrane</keyword>
<organism evidence="3 4">
    <name type="scientific">Pontibacter populi</name>
    <dbReference type="NCBI Taxonomy" id="890055"/>
    <lineage>
        <taxon>Bacteria</taxon>
        <taxon>Pseudomonadati</taxon>
        <taxon>Bacteroidota</taxon>
        <taxon>Cytophagia</taxon>
        <taxon>Cytophagales</taxon>
        <taxon>Hymenobacteraceae</taxon>
        <taxon>Pontibacter</taxon>
    </lineage>
</organism>
<accession>A0ABS6XD68</accession>
<feature type="transmembrane region" description="Helical" evidence="1">
    <location>
        <begin position="6"/>
        <end position="25"/>
    </location>
</feature>
<dbReference type="InterPro" id="IPR036761">
    <property type="entry name" value="TTHA0802/YceI-like_sf"/>
</dbReference>
<sequence length="191" mass="21466">MQKSKWMWVLFCSFAVMVSAGFTFYKPVSQLYRIKEGRIHFKSDAPLELIEASSTNLKGLIRADDQTLAFSVANTSFEGFNSALQREHFNENYMESARFPNCIFSGKIIEPVDFTKDGLYTVRAKGKLSVHGVDVERIIKSTLTIKGSTISVQSEFIVPLQDHNITIPKIVNQKIAEEINVTINATLAPQN</sequence>
<keyword evidence="4" id="KW-1185">Reference proteome</keyword>
<feature type="domain" description="Lipid/polyisoprenoid-binding YceI-like" evidence="2">
    <location>
        <begin position="59"/>
        <end position="186"/>
    </location>
</feature>
<evidence type="ECO:0000313" key="3">
    <source>
        <dbReference type="EMBL" id="MBW3365816.1"/>
    </source>
</evidence>
<dbReference type="Gene3D" id="2.40.128.110">
    <property type="entry name" value="Lipid/polyisoprenoid-binding, YceI-like"/>
    <property type="match status" value="1"/>
</dbReference>
<keyword evidence="1" id="KW-1133">Transmembrane helix</keyword>
<name>A0ABS6XD68_9BACT</name>
<keyword evidence="1" id="KW-0812">Transmembrane</keyword>
<dbReference type="SUPFAM" id="SSF101874">
    <property type="entry name" value="YceI-like"/>
    <property type="match status" value="1"/>
</dbReference>
<evidence type="ECO:0000313" key="4">
    <source>
        <dbReference type="Proteomes" id="UP000774935"/>
    </source>
</evidence>
<dbReference type="EMBL" id="JAHWXQ010000003">
    <property type="protein sequence ID" value="MBW3365816.1"/>
    <property type="molecule type" value="Genomic_DNA"/>
</dbReference>
<proteinExistence type="predicted"/>
<comment type="caution">
    <text evidence="3">The sequence shown here is derived from an EMBL/GenBank/DDBJ whole genome shotgun (WGS) entry which is preliminary data.</text>
</comment>